<evidence type="ECO:0000313" key="4">
    <source>
        <dbReference type="Proteomes" id="UP000321393"/>
    </source>
</evidence>
<dbReference type="OrthoDB" id="1938922at2759"/>
<feature type="region of interest" description="Disordered" evidence="1">
    <location>
        <begin position="58"/>
        <end position="84"/>
    </location>
</feature>
<protein>
    <submittedName>
        <fullName evidence="3">Retrotransposon protein</fullName>
    </submittedName>
</protein>
<accession>A0A5D3DDB3</accession>
<sequence>MAKSVLMDAFVTELEPTLQAEVKSQQPFTLEDCMREAQLVNDRNLALKLALNEVGIRGPGTSEAQTQVMQDGKGANSEKKEGRRTEYAIRRISIPIKGNYTRGEPPVRRFSYSEFRARLDKGLCFHCHEEYSQGHRCKIKENRELMLLGMNEEEDKDEAEIKETEPNVVELKTLEAMEETEIAL</sequence>
<evidence type="ECO:0000313" key="5">
    <source>
        <dbReference type="Proteomes" id="UP000321947"/>
    </source>
</evidence>
<evidence type="ECO:0000313" key="3">
    <source>
        <dbReference type="EMBL" id="TYK21508.1"/>
    </source>
</evidence>
<evidence type="ECO:0000256" key="1">
    <source>
        <dbReference type="SAM" id="MobiDB-lite"/>
    </source>
</evidence>
<comment type="caution">
    <text evidence="3">The sequence shown here is derived from an EMBL/GenBank/DDBJ whole genome shotgun (WGS) entry which is preliminary data.</text>
</comment>
<dbReference type="EMBL" id="SSTE01004812">
    <property type="protein sequence ID" value="KAA0061430.1"/>
    <property type="molecule type" value="Genomic_DNA"/>
</dbReference>
<dbReference type="Proteomes" id="UP000321393">
    <property type="component" value="Unassembled WGS sequence"/>
</dbReference>
<dbReference type="EMBL" id="SSTD01005586">
    <property type="protein sequence ID" value="TYK21508.1"/>
    <property type="molecule type" value="Genomic_DNA"/>
</dbReference>
<name>A0A5D3DDB3_CUCMM</name>
<reference evidence="4 5" key="1">
    <citation type="submission" date="2019-08" db="EMBL/GenBank/DDBJ databases">
        <title>Draft genome sequences of two oriental melons (Cucumis melo L. var makuwa).</title>
        <authorList>
            <person name="Kwon S.-Y."/>
        </authorList>
    </citation>
    <scope>NUCLEOTIDE SEQUENCE [LARGE SCALE GENOMIC DNA]</scope>
    <source>
        <strain evidence="5">cv. Chang Bougi</strain>
        <strain evidence="4">cv. SW 3</strain>
        <tissue evidence="3">Leaf</tissue>
    </source>
</reference>
<organism evidence="3 5">
    <name type="scientific">Cucumis melo var. makuwa</name>
    <name type="common">Oriental melon</name>
    <dbReference type="NCBI Taxonomy" id="1194695"/>
    <lineage>
        <taxon>Eukaryota</taxon>
        <taxon>Viridiplantae</taxon>
        <taxon>Streptophyta</taxon>
        <taxon>Embryophyta</taxon>
        <taxon>Tracheophyta</taxon>
        <taxon>Spermatophyta</taxon>
        <taxon>Magnoliopsida</taxon>
        <taxon>eudicotyledons</taxon>
        <taxon>Gunneridae</taxon>
        <taxon>Pentapetalae</taxon>
        <taxon>rosids</taxon>
        <taxon>fabids</taxon>
        <taxon>Cucurbitales</taxon>
        <taxon>Cucurbitaceae</taxon>
        <taxon>Benincaseae</taxon>
        <taxon>Cucumis</taxon>
    </lineage>
</organism>
<proteinExistence type="predicted"/>
<dbReference type="Proteomes" id="UP000321947">
    <property type="component" value="Unassembled WGS sequence"/>
</dbReference>
<dbReference type="AlphaFoldDB" id="A0A5D3DDB3"/>
<gene>
    <name evidence="3" type="ORF">E5676_scaffold518G00030</name>
    <name evidence="2" type="ORF">E6C27_scaffold1041G00090</name>
</gene>
<evidence type="ECO:0000313" key="2">
    <source>
        <dbReference type="EMBL" id="KAA0061430.1"/>
    </source>
</evidence>